<accession>A0A5E4QL76</accession>
<keyword evidence="1" id="KW-0472">Membrane</keyword>
<protein>
    <submittedName>
        <fullName evidence="2">Uncharacterized protein</fullName>
    </submittedName>
</protein>
<keyword evidence="3" id="KW-1185">Reference proteome</keyword>
<organism evidence="2 3">
    <name type="scientific">Leptidea sinapis</name>
    <dbReference type="NCBI Taxonomy" id="189913"/>
    <lineage>
        <taxon>Eukaryota</taxon>
        <taxon>Metazoa</taxon>
        <taxon>Ecdysozoa</taxon>
        <taxon>Arthropoda</taxon>
        <taxon>Hexapoda</taxon>
        <taxon>Insecta</taxon>
        <taxon>Pterygota</taxon>
        <taxon>Neoptera</taxon>
        <taxon>Endopterygota</taxon>
        <taxon>Lepidoptera</taxon>
        <taxon>Glossata</taxon>
        <taxon>Ditrysia</taxon>
        <taxon>Papilionoidea</taxon>
        <taxon>Pieridae</taxon>
        <taxon>Dismorphiinae</taxon>
        <taxon>Leptidea</taxon>
    </lineage>
</organism>
<dbReference type="EMBL" id="FZQP02003745">
    <property type="protein sequence ID" value="VVC98714.1"/>
    <property type="molecule type" value="Genomic_DNA"/>
</dbReference>
<gene>
    <name evidence="2" type="ORF">LSINAPIS_LOCUS9743</name>
</gene>
<keyword evidence="1" id="KW-0812">Transmembrane</keyword>
<dbReference type="Proteomes" id="UP000324832">
    <property type="component" value="Unassembled WGS sequence"/>
</dbReference>
<feature type="transmembrane region" description="Helical" evidence="1">
    <location>
        <begin position="44"/>
        <end position="69"/>
    </location>
</feature>
<proteinExistence type="predicted"/>
<evidence type="ECO:0000313" key="2">
    <source>
        <dbReference type="EMBL" id="VVC98714.1"/>
    </source>
</evidence>
<name>A0A5E4QL76_9NEOP</name>
<keyword evidence="1" id="KW-1133">Transmembrane helix</keyword>
<sequence>MGPTDQKPTNTPLSRHLWNFDTNHINNIIFDFGKPAMHPVTFMCLWMVVFWLLQPISVPATGFIPIFFLPATGILSSTQENIAIFILSGMVLLLLNLSGMDKRIVLKLLCCGDVNKFTGISSIFSVDSYTSRYRATEPNYDEMRYIVLSCVQTSAAIAMRAIFESINGSGSPYPDVFSFTQYFIFAFPVTKKNMSISSKTEMMNSMLKYKTDDIFDLSLYTCNVWSFFTIHLSEYPLSAVTEITRSDRCSSVCFTIACGTEVL</sequence>
<dbReference type="AlphaFoldDB" id="A0A5E4QL76"/>
<feature type="transmembrane region" description="Helical" evidence="1">
    <location>
        <begin position="81"/>
        <end position="99"/>
    </location>
</feature>
<reference evidence="2 3" key="1">
    <citation type="submission" date="2017-07" db="EMBL/GenBank/DDBJ databases">
        <authorList>
            <person name="Talla V."/>
            <person name="Backstrom N."/>
        </authorList>
    </citation>
    <scope>NUCLEOTIDE SEQUENCE [LARGE SCALE GENOMIC DNA]</scope>
</reference>
<evidence type="ECO:0000256" key="1">
    <source>
        <dbReference type="SAM" id="Phobius"/>
    </source>
</evidence>
<evidence type="ECO:0000313" key="3">
    <source>
        <dbReference type="Proteomes" id="UP000324832"/>
    </source>
</evidence>